<feature type="non-terminal residue" evidence="1">
    <location>
        <position position="1"/>
    </location>
</feature>
<comment type="caution">
    <text evidence="1">The sequence shown here is derived from an EMBL/GenBank/DDBJ whole genome shotgun (WGS) entry which is preliminary data.</text>
</comment>
<protein>
    <submittedName>
        <fullName evidence="1">Uncharacterized protein</fullName>
    </submittedName>
</protein>
<proteinExistence type="predicted"/>
<sequence length="22" mass="2653">IYWGLDIPLGLQADYVYPRRIM</sequence>
<accession>J9FLB9</accession>
<dbReference type="AlphaFoldDB" id="J9FLB9"/>
<dbReference type="EMBL" id="AMCI01005924">
    <property type="protein sequence ID" value="EJW95218.1"/>
    <property type="molecule type" value="Genomic_DNA"/>
</dbReference>
<evidence type="ECO:0000313" key="1">
    <source>
        <dbReference type="EMBL" id="EJW95218.1"/>
    </source>
</evidence>
<reference evidence="1" key="1">
    <citation type="journal article" date="2012" name="PLoS ONE">
        <title>Gene sets for utilization of primary and secondary nutrition supplies in the distal gut of endangered iberian lynx.</title>
        <authorList>
            <person name="Alcaide M."/>
            <person name="Messina E."/>
            <person name="Richter M."/>
            <person name="Bargiela R."/>
            <person name="Peplies J."/>
            <person name="Huws S.A."/>
            <person name="Newbold C.J."/>
            <person name="Golyshin P.N."/>
            <person name="Simon M.A."/>
            <person name="Lopez G."/>
            <person name="Yakimov M.M."/>
            <person name="Ferrer M."/>
        </authorList>
    </citation>
    <scope>NUCLEOTIDE SEQUENCE</scope>
</reference>
<name>J9FLB9_9ZZZZ</name>
<organism evidence="1">
    <name type="scientific">gut metagenome</name>
    <dbReference type="NCBI Taxonomy" id="749906"/>
    <lineage>
        <taxon>unclassified sequences</taxon>
        <taxon>metagenomes</taxon>
        <taxon>organismal metagenomes</taxon>
    </lineage>
</organism>
<gene>
    <name evidence="1" type="ORF">EVA_16673</name>
</gene>